<proteinExistence type="predicted"/>
<dbReference type="Proteomes" id="UP000069632">
    <property type="component" value="Unassembled WGS sequence"/>
</dbReference>
<dbReference type="GO" id="GO:0015627">
    <property type="term" value="C:type II protein secretion system complex"/>
    <property type="evidence" value="ECO:0007669"/>
    <property type="project" value="InterPro"/>
</dbReference>
<keyword evidence="1" id="KW-0488">Methylation</keyword>
<dbReference type="InterPro" id="IPR000983">
    <property type="entry name" value="Bac_GSPG_pilin"/>
</dbReference>
<dbReference type="PRINTS" id="PR00813">
    <property type="entry name" value="BCTERIALGSPG"/>
</dbReference>
<organism evidence="3 4">
    <name type="scientific">Campylobacter geochelonis</name>
    <dbReference type="NCBI Taxonomy" id="1780362"/>
    <lineage>
        <taxon>Bacteria</taxon>
        <taxon>Pseudomonadati</taxon>
        <taxon>Campylobacterota</taxon>
        <taxon>Epsilonproteobacteria</taxon>
        <taxon>Campylobacterales</taxon>
        <taxon>Campylobacteraceae</taxon>
        <taxon>Campylobacter</taxon>
    </lineage>
</organism>
<dbReference type="RefSeq" id="WP_075539855.1">
    <property type="nucleotide sequence ID" value="NZ_CP053844.1"/>
</dbReference>
<keyword evidence="4" id="KW-1185">Reference proteome</keyword>
<dbReference type="GO" id="GO:0015628">
    <property type="term" value="P:protein secretion by the type II secretion system"/>
    <property type="evidence" value="ECO:0007669"/>
    <property type="project" value="InterPro"/>
</dbReference>
<reference evidence="3 4" key="1">
    <citation type="submission" date="2016-02" db="EMBL/GenBank/DDBJ databases">
        <authorList>
            <consortium name="Pathogen Informatics"/>
        </authorList>
    </citation>
    <scope>NUCLEOTIDE SEQUENCE [LARGE SCALE GENOMIC DNA]</scope>
    <source>
        <strain evidence="3 4">RC20</strain>
    </source>
</reference>
<gene>
    <name evidence="3" type="ORF">ERS672216_00107</name>
</gene>
<dbReference type="AlphaFoldDB" id="A0A128EBU3"/>
<dbReference type="InterPro" id="IPR045584">
    <property type="entry name" value="Pilin-like"/>
</dbReference>
<keyword evidence="2" id="KW-0472">Membrane</keyword>
<dbReference type="SUPFAM" id="SSF54523">
    <property type="entry name" value="Pili subunits"/>
    <property type="match status" value="1"/>
</dbReference>
<accession>A0A128EBU3</accession>
<keyword evidence="2" id="KW-0812">Transmembrane</keyword>
<evidence type="ECO:0000256" key="1">
    <source>
        <dbReference type="ARBA" id="ARBA00022481"/>
    </source>
</evidence>
<name>A0A128EBU3_9BACT</name>
<evidence type="ECO:0000256" key="2">
    <source>
        <dbReference type="SAM" id="Phobius"/>
    </source>
</evidence>
<feature type="transmembrane region" description="Helical" evidence="2">
    <location>
        <begin position="7"/>
        <end position="30"/>
    </location>
</feature>
<evidence type="ECO:0000313" key="4">
    <source>
        <dbReference type="Proteomes" id="UP000069632"/>
    </source>
</evidence>
<dbReference type="EMBL" id="FIZP01000001">
    <property type="protein sequence ID" value="CZE45931.1"/>
    <property type="molecule type" value="Genomic_DNA"/>
</dbReference>
<protein>
    <submittedName>
        <fullName evidence="3">Type II secretion system protein G</fullName>
    </submittedName>
</protein>
<sequence length="255" mass="26971">MKKGFRLIKVIIVVVLIGLFMSFLTFRFIAPATDSAKALNLSMQLKTVETALSNYFADTGTYPCNIRFLWENPSKIVGDGTATTSNMCYDSVSLIAGAGAQDAGVLTRWSGPYLTSPAVMPGAPDVLQAALGQGIIIGASITKDGEVKPLVNTANPEPAATFMNVLVVTGLEESNIQAVYKSVNGNSIDGKKALDELSKDGTGGKAGQNFADAYDVASSKVDYKLGVSKYGMSSSLYVVYRFTGDFRGVDEDAGN</sequence>
<keyword evidence="2" id="KW-1133">Transmembrane helix</keyword>
<evidence type="ECO:0000313" key="3">
    <source>
        <dbReference type="EMBL" id="CZE45931.1"/>
    </source>
</evidence>